<dbReference type="InterPro" id="IPR051260">
    <property type="entry name" value="Diverse_substr_monoxygenases"/>
</dbReference>
<dbReference type="InterPro" id="IPR036661">
    <property type="entry name" value="Luciferase-like_sf"/>
</dbReference>
<dbReference type="PANTHER" id="PTHR30011:SF16">
    <property type="entry name" value="C2H2 FINGER DOMAIN TRANSCRIPTION FACTOR (EUROFUNG)-RELATED"/>
    <property type="match status" value="1"/>
</dbReference>
<keyword evidence="7" id="KW-1185">Reference proteome</keyword>
<sequence length="316" mass="36275">MSAFTEIATKGRLTLGLVFPLEAYSGSIATMKNQEQLAKRAEELGFKALWFRDVPFNDPNFGDAGQLYDPWVYMTHIMNHTTKIALGSASIILPLRHPVHTVKAMNSIQLLSNQRLVLGVASGDRPIEYPAFNRQLEHKSELFRDSFQYIKALQEDFPKYNSEFYGRTNGGIDLLPKYRQKTPIFVTGHSGQSLDWIAKHSDGWLYYPRDFKKLQLMMQLWKEALKNSQVDWKPFMQSLYIDLKTDPNTKPTPLHLGFRSGLEYLNSHLKLLEMYGVNHVMLNLKYASRPAGELIEEIGEKIIPNFSSLDQMALKK</sequence>
<dbReference type="Pfam" id="PF00296">
    <property type="entry name" value="Bac_luciferase"/>
    <property type="match status" value="1"/>
</dbReference>
<dbReference type="Proteomes" id="UP000502928">
    <property type="component" value="Chromosome"/>
</dbReference>
<evidence type="ECO:0000256" key="2">
    <source>
        <dbReference type="ARBA" id="ARBA00022643"/>
    </source>
</evidence>
<evidence type="ECO:0000313" key="7">
    <source>
        <dbReference type="Proteomes" id="UP000502928"/>
    </source>
</evidence>
<accession>A0A6G7J0J3</accession>
<proteinExistence type="predicted"/>
<gene>
    <name evidence="6" type="ORF">GVT53_04500</name>
</gene>
<dbReference type="EMBL" id="CP049616">
    <property type="protein sequence ID" value="QII43962.1"/>
    <property type="molecule type" value="Genomic_DNA"/>
</dbReference>
<dbReference type="GO" id="GO:0004497">
    <property type="term" value="F:monooxygenase activity"/>
    <property type="evidence" value="ECO:0007669"/>
    <property type="project" value="UniProtKB-KW"/>
</dbReference>
<feature type="domain" description="Luciferase-like" evidence="5">
    <location>
        <begin position="26"/>
        <end position="228"/>
    </location>
</feature>
<evidence type="ECO:0000256" key="3">
    <source>
        <dbReference type="ARBA" id="ARBA00023002"/>
    </source>
</evidence>
<protein>
    <submittedName>
        <fullName evidence="6">LLM class oxidoreductase</fullName>
    </submittedName>
</protein>
<dbReference type="SUPFAM" id="SSF51679">
    <property type="entry name" value="Bacterial luciferase-like"/>
    <property type="match status" value="1"/>
</dbReference>
<dbReference type="InterPro" id="IPR020020">
    <property type="entry name" value="Luciferase-type_oxidoreductase"/>
</dbReference>
<name>A0A6G7J0J3_9FLAO</name>
<evidence type="ECO:0000313" key="6">
    <source>
        <dbReference type="EMBL" id="QII43962.1"/>
    </source>
</evidence>
<reference evidence="6 7" key="1">
    <citation type="submission" date="2020-02" db="EMBL/GenBank/DDBJ databases">
        <title>Complete genome of Muricauda sp. 501str8.</title>
        <authorList>
            <person name="Dong B."/>
            <person name="Zhu S."/>
            <person name="Yang J."/>
            <person name="Chen J."/>
        </authorList>
    </citation>
    <scope>NUCLEOTIDE SEQUENCE [LARGE SCALE GENOMIC DNA]</scope>
    <source>
        <strain evidence="6 7">501str8</strain>
    </source>
</reference>
<dbReference type="NCBIfam" id="TIGR03571">
    <property type="entry name" value="lucif_BA3436"/>
    <property type="match status" value="1"/>
</dbReference>
<dbReference type="KEGG" id="mut:GVT53_04500"/>
<keyword evidence="3" id="KW-0560">Oxidoreductase</keyword>
<evidence type="ECO:0000256" key="4">
    <source>
        <dbReference type="ARBA" id="ARBA00023033"/>
    </source>
</evidence>
<dbReference type="PANTHER" id="PTHR30011">
    <property type="entry name" value="ALKANESULFONATE MONOOXYGENASE-RELATED"/>
    <property type="match status" value="1"/>
</dbReference>
<evidence type="ECO:0000256" key="1">
    <source>
        <dbReference type="ARBA" id="ARBA00022630"/>
    </source>
</evidence>
<dbReference type="GO" id="GO:0016705">
    <property type="term" value="F:oxidoreductase activity, acting on paired donors, with incorporation or reduction of molecular oxygen"/>
    <property type="evidence" value="ECO:0007669"/>
    <property type="project" value="InterPro"/>
</dbReference>
<keyword evidence="2" id="KW-0288">FMN</keyword>
<evidence type="ECO:0000259" key="5">
    <source>
        <dbReference type="Pfam" id="PF00296"/>
    </source>
</evidence>
<keyword evidence="4" id="KW-0503">Monooxygenase</keyword>
<dbReference type="InterPro" id="IPR011251">
    <property type="entry name" value="Luciferase-like_dom"/>
</dbReference>
<keyword evidence="1" id="KW-0285">Flavoprotein</keyword>
<dbReference type="RefSeq" id="WP_166247623.1">
    <property type="nucleotide sequence ID" value="NZ_CP049616.1"/>
</dbReference>
<dbReference type="Gene3D" id="3.20.20.30">
    <property type="entry name" value="Luciferase-like domain"/>
    <property type="match status" value="1"/>
</dbReference>
<dbReference type="AlphaFoldDB" id="A0A6G7J0J3"/>
<organism evidence="6 7">
    <name type="scientific">Flagellimonas oceani</name>
    <dbReference type="NCBI Taxonomy" id="2698672"/>
    <lineage>
        <taxon>Bacteria</taxon>
        <taxon>Pseudomonadati</taxon>
        <taxon>Bacteroidota</taxon>
        <taxon>Flavobacteriia</taxon>
        <taxon>Flavobacteriales</taxon>
        <taxon>Flavobacteriaceae</taxon>
        <taxon>Flagellimonas</taxon>
    </lineage>
</organism>